<keyword evidence="4" id="KW-0808">Transferase</keyword>
<feature type="domain" description="Protein kinase" evidence="12">
    <location>
        <begin position="76"/>
        <end position="368"/>
    </location>
</feature>
<dbReference type="PROSITE" id="PS00107">
    <property type="entry name" value="PROTEIN_KINASE_ATP"/>
    <property type="match status" value="1"/>
</dbReference>
<dbReference type="InterPro" id="IPR050823">
    <property type="entry name" value="Plant_Ser_Thr_Prot_Kinase"/>
</dbReference>
<dbReference type="GO" id="GO:0004674">
    <property type="term" value="F:protein serine/threonine kinase activity"/>
    <property type="evidence" value="ECO:0007669"/>
    <property type="project" value="UniProtKB-EC"/>
</dbReference>
<dbReference type="GO" id="GO:0005886">
    <property type="term" value="C:plasma membrane"/>
    <property type="evidence" value="ECO:0007669"/>
    <property type="project" value="UniProtKB-SubCell"/>
</dbReference>
<keyword evidence="5 10" id="KW-0547">Nucleotide-binding</keyword>
<feature type="region of interest" description="Disordered" evidence="11">
    <location>
        <begin position="1"/>
        <end position="34"/>
    </location>
</feature>
<dbReference type="EMBL" id="CAUOFW020004833">
    <property type="protein sequence ID" value="CAK9167407.1"/>
    <property type="molecule type" value="Genomic_DNA"/>
</dbReference>
<evidence type="ECO:0000256" key="3">
    <source>
        <dbReference type="ARBA" id="ARBA00022475"/>
    </source>
</evidence>
<comment type="catalytic activity">
    <reaction evidence="8">
        <text>L-threonyl-[protein] + ATP = O-phospho-L-threonyl-[protein] + ADP + H(+)</text>
        <dbReference type="Rhea" id="RHEA:46608"/>
        <dbReference type="Rhea" id="RHEA-COMP:11060"/>
        <dbReference type="Rhea" id="RHEA-COMP:11605"/>
        <dbReference type="ChEBI" id="CHEBI:15378"/>
        <dbReference type="ChEBI" id="CHEBI:30013"/>
        <dbReference type="ChEBI" id="CHEBI:30616"/>
        <dbReference type="ChEBI" id="CHEBI:61977"/>
        <dbReference type="ChEBI" id="CHEBI:456216"/>
        <dbReference type="EC" id="2.7.11.1"/>
    </reaction>
</comment>
<dbReference type="PROSITE" id="PS50011">
    <property type="entry name" value="PROTEIN_KINASE_DOM"/>
    <property type="match status" value="1"/>
</dbReference>
<comment type="subcellular location">
    <subcellularLocation>
        <location evidence="1">Cell membrane</location>
    </subcellularLocation>
</comment>
<dbReference type="InterPro" id="IPR017441">
    <property type="entry name" value="Protein_kinase_ATP_BS"/>
</dbReference>
<keyword evidence="7 10" id="KW-0067">ATP-binding</keyword>
<gene>
    <name evidence="13" type="ORF">ILEXP_LOCUS36673</name>
</gene>
<dbReference type="Gene3D" id="1.10.510.10">
    <property type="entry name" value="Transferase(Phosphotransferase) domain 1"/>
    <property type="match status" value="1"/>
</dbReference>
<dbReference type="AlphaFoldDB" id="A0ABC8TDB3"/>
<dbReference type="Proteomes" id="UP001642360">
    <property type="component" value="Unassembled WGS sequence"/>
</dbReference>
<proteinExistence type="predicted"/>
<sequence length="368" mass="40977">MGNCFVSKMGNSNPSISDRSITTGPSTAGTSNNYNNGGGYSATSSSEGTCCDGEIWPTPTLKIYSFADLKKSTANFKSDSVLGRGVFGTVYRGWVDKKTLMPCQFGTGMIVAIKKFDLESMQTYTEWESEVNILGRLSHPNLVKLLGYCWEYTERLLVYEFMQKGSLADHLFRENPAIEPLSWDIRLKIAIGAARGLAFLHTSEKQIIHRNFKASNILLDVNYNPKISNFSLAQLGPSGGNSHVTTQVVGTYGYAAPEYVATGHLYVKSDVYSFGVVLLEILSLLRVLDLSRPSGQHNLIDWARPLLSHRRKWETIMDARIEGQYSSQAALQAANLSLRCLEHDPRKRPSMKEVVEVLEQIETMKKEP</sequence>
<evidence type="ECO:0000256" key="7">
    <source>
        <dbReference type="ARBA" id="ARBA00022840"/>
    </source>
</evidence>
<dbReference type="InterPro" id="IPR000719">
    <property type="entry name" value="Prot_kinase_dom"/>
</dbReference>
<evidence type="ECO:0000256" key="8">
    <source>
        <dbReference type="ARBA" id="ARBA00047899"/>
    </source>
</evidence>
<evidence type="ECO:0000313" key="14">
    <source>
        <dbReference type="Proteomes" id="UP001642360"/>
    </source>
</evidence>
<dbReference type="EC" id="2.7.11.1" evidence="2"/>
<evidence type="ECO:0000256" key="10">
    <source>
        <dbReference type="PROSITE-ProRule" id="PRU10141"/>
    </source>
</evidence>
<evidence type="ECO:0000256" key="9">
    <source>
        <dbReference type="ARBA" id="ARBA00048679"/>
    </source>
</evidence>
<feature type="compositionally biased region" description="Polar residues" evidence="11">
    <location>
        <begin position="9"/>
        <end position="25"/>
    </location>
</feature>
<dbReference type="PANTHER" id="PTHR45621">
    <property type="entry name" value="OS01G0588500 PROTEIN-RELATED"/>
    <property type="match status" value="1"/>
</dbReference>
<reference evidence="13 14" key="1">
    <citation type="submission" date="2024-02" db="EMBL/GenBank/DDBJ databases">
        <authorList>
            <person name="Vignale AGUSTIN F."/>
            <person name="Sosa J E."/>
            <person name="Modenutti C."/>
        </authorList>
    </citation>
    <scope>NUCLEOTIDE SEQUENCE [LARGE SCALE GENOMIC DNA]</scope>
</reference>
<evidence type="ECO:0000256" key="2">
    <source>
        <dbReference type="ARBA" id="ARBA00012513"/>
    </source>
</evidence>
<keyword evidence="14" id="KW-1185">Reference proteome</keyword>
<dbReference type="Gene3D" id="3.30.200.20">
    <property type="entry name" value="Phosphorylase Kinase, domain 1"/>
    <property type="match status" value="1"/>
</dbReference>
<comment type="caution">
    <text evidence="13">The sequence shown here is derived from an EMBL/GenBank/DDBJ whole genome shotgun (WGS) entry which is preliminary data.</text>
</comment>
<evidence type="ECO:0000259" key="12">
    <source>
        <dbReference type="PROSITE" id="PS50011"/>
    </source>
</evidence>
<keyword evidence="6" id="KW-0418">Kinase</keyword>
<evidence type="ECO:0000256" key="4">
    <source>
        <dbReference type="ARBA" id="ARBA00022679"/>
    </source>
</evidence>
<dbReference type="InterPro" id="IPR001245">
    <property type="entry name" value="Ser-Thr/Tyr_kinase_cat_dom"/>
</dbReference>
<organism evidence="13 14">
    <name type="scientific">Ilex paraguariensis</name>
    <name type="common">yerba mate</name>
    <dbReference type="NCBI Taxonomy" id="185542"/>
    <lineage>
        <taxon>Eukaryota</taxon>
        <taxon>Viridiplantae</taxon>
        <taxon>Streptophyta</taxon>
        <taxon>Embryophyta</taxon>
        <taxon>Tracheophyta</taxon>
        <taxon>Spermatophyta</taxon>
        <taxon>Magnoliopsida</taxon>
        <taxon>eudicotyledons</taxon>
        <taxon>Gunneridae</taxon>
        <taxon>Pentapetalae</taxon>
        <taxon>asterids</taxon>
        <taxon>campanulids</taxon>
        <taxon>Aquifoliales</taxon>
        <taxon>Aquifoliaceae</taxon>
        <taxon>Ilex</taxon>
    </lineage>
</organism>
<keyword evidence="3" id="KW-0472">Membrane</keyword>
<evidence type="ECO:0000256" key="1">
    <source>
        <dbReference type="ARBA" id="ARBA00004236"/>
    </source>
</evidence>
<feature type="binding site" evidence="10">
    <location>
        <position position="115"/>
    </location>
    <ligand>
        <name>ATP</name>
        <dbReference type="ChEBI" id="CHEBI:30616"/>
    </ligand>
</feature>
<keyword evidence="3" id="KW-1003">Cell membrane</keyword>
<dbReference type="InterPro" id="IPR011009">
    <property type="entry name" value="Kinase-like_dom_sf"/>
</dbReference>
<dbReference type="FunFam" id="3.30.200.20:FF:000228">
    <property type="entry name" value="Serine/threonine-protein kinase BIK1"/>
    <property type="match status" value="1"/>
</dbReference>
<comment type="catalytic activity">
    <reaction evidence="9">
        <text>L-seryl-[protein] + ATP = O-phospho-L-seryl-[protein] + ADP + H(+)</text>
        <dbReference type="Rhea" id="RHEA:17989"/>
        <dbReference type="Rhea" id="RHEA-COMP:9863"/>
        <dbReference type="Rhea" id="RHEA-COMP:11604"/>
        <dbReference type="ChEBI" id="CHEBI:15378"/>
        <dbReference type="ChEBI" id="CHEBI:29999"/>
        <dbReference type="ChEBI" id="CHEBI:30616"/>
        <dbReference type="ChEBI" id="CHEBI:83421"/>
        <dbReference type="ChEBI" id="CHEBI:456216"/>
        <dbReference type="EC" id="2.7.11.1"/>
    </reaction>
</comment>
<accession>A0ABC8TDB3</accession>
<protein>
    <recommendedName>
        <fullName evidence="2">non-specific serine/threonine protein kinase</fullName>
        <ecNumber evidence="2">2.7.11.1</ecNumber>
    </recommendedName>
</protein>
<evidence type="ECO:0000313" key="13">
    <source>
        <dbReference type="EMBL" id="CAK9167407.1"/>
    </source>
</evidence>
<dbReference type="Pfam" id="PF07714">
    <property type="entry name" value="PK_Tyr_Ser-Thr"/>
    <property type="match status" value="1"/>
</dbReference>
<evidence type="ECO:0000256" key="11">
    <source>
        <dbReference type="SAM" id="MobiDB-lite"/>
    </source>
</evidence>
<name>A0ABC8TDB3_9AQUA</name>
<dbReference type="SUPFAM" id="SSF56112">
    <property type="entry name" value="Protein kinase-like (PK-like)"/>
    <property type="match status" value="1"/>
</dbReference>
<dbReference type="CDD" id="cd14066">
    <property type="entry name" value="STKc_IRAK"/>
    <property type="match status" value="1"/>
</dbReference>
<evidence type="ECO:0000256" key="5">
    <source>
        <dbReference type="ARBA" id="ARBA00022741"/>
    </source>
</evidence>
<dbReference type="GO" id="GO:0005524">
    <property type="term" value="F:ATP binding"/>
    <property type="evidence" value="ECO:0007669"/>
    <property type="project" value="UniProtKB-UniRule"/>
</dbReference>
<dbReference type="FunFam" id="1.10.510.10:FF:000095">
    <property type="entry name" value="protein STRUBBELIG-RECEPTOR FAMILY 8"/>
    <property type="match status" value="1"/>
</dbReference>
<evidence type="ECO:0000256" key="6">
    <source>
        <dbReference type="ARBA" id="ARBA00022777"/>
    </source>
</evidence>